<dbReference type="RefSeq" id="WP_118991315.1">
    <property type="nucleotide sequence ID" value="NZ_CP023434.1"/>
</dbReference>
<accession>A0A347WN01</accession>
<evidence type="ECO:0000313" key="6">
    <source>
        <dbReference type="Proteomes" id="UP000263232"/>
    </source>
</evidence>
<dbReference type="Gene3D" id="3.40.50.2300">
    <property type="match status" value="2"/>
</dbReference>
<feature type="domain" description="Leucine-binding protein" evidence="4">
    <location>
        <begin position="32"/>
        <end position="375"/>
    </location>
</feature>
<evidence type="ECO:0000256" key="3">
    <source>
        <dbReference type="SAM" id="SignalP"/>
    </source>
</evidence>
<feature type="signal peptide" evidence="3">
    <location>
        <begin position="1"/>
        <end position="28"/>
    </location>
</feature>
<dbReference type="AlphaFoldDB" id="A0A347WN01"/>
<gene>
    <name evidence="5" type="ORF">CL176_10895</name>
</gene>
<dbReference type="CDD" id="cd06347">
    <property type="entry name" value="PBP1_ABC_LivK_ligand_binding-like"/>
    <property type="match status" value="1"/>
</dbReference>
<keyword evidence="2 3" id="KW-0732">Signal</keyword>
<evidence type="ECO:0000256" key="2">
    <source>
        <dbReference type="ARBA" id="ARBA00022729"/>
    </source>
</evidence>
<dbReference type="SUPFAM" id="SSF53822">
    <property type="entry name" value="Periplasmic binding protein-like I"/>
    <property type="match status" value="1"/>
</dbReference>
<evidence type="ECO:0000256" key="1">
    <source>
        <dbReference type="ARBA" id="ARBA00010062"/>
    </source>
</evidence>
<reference evidence="5 6" key="1">
    <citation type="submission" date="2017-09" db="EMBL/GenBank/DDBJ databases">
        <title>Complete genome sequence of Oxytococcus suis strain ZY16052.</title>
        <authorList>
            <person name="Li F."/>
        </authorList>
    </citation>
    <scope>NUCLEOTIDE SEQUENCE [LARGE SCALE GENOMIC DNA]</scope>
    <source>
        <strain evidence="5 6">ZY16052</strain>
    </source>
</reference>
<dbReference type="EMBL" id="CP023434">
    <property type="protein sequence ID" value="AXY26458.1"/>
    <property type="molecule type" value="Genomic_DNA"/>
</dbReference>
<comment type="similarity">
    <text evidence="1">Belongs to the leucine-binding protein family.</text>
</comment>
<name>A0A347WN01_9LACT</name>
<evidence type="ECO:0000313" key="5">
    <source>
        <dbReference type="EMBL" id="AXY26458.1"/>
    </source>
</evidence>
<keyword evidence="6" id="KW-1185">Reference proteome</keyword>
<protein>
    <submittedName>
        <fullName evidence="5">Branched-chain amino acid ABC transporter substrate-binding protein</fullName>
    </submittedName>
</protein>
<dbReference type="Proteomes" id="UP000263232">
    <property type="component" value="Chromosome"/>
</dbReference>
<dbReference type="InterPro" id="IPR028081">
    <property type="entry name" value="Leu-bd"/>
</dbReference>
<dbReference type="OrthoDB" id="9783240at2"/>
<dbReference type="PANTHER" id="PTHR30483:SF6">
    <property type="entry name" value="PERIPLASMIC BINDING PROTEIN OF ABC TRANSPORTER FOR NATURAL AMINO ACIDS"/>
    <property type="match status" value="1"/>
</dbReference>
<organism evidence="5 6">
    <name type="scientific">Suicoccus acidiformans</name>
    <dbReference type="NCBI Taxonomy" id="2036206"/>
    <lineage>
        <taxon>Bacteria</taxon>
        <taxon>Bacillati</taxon>
        <taxon>Bacillota</taxon>
        <taxon>Bacilli</taxon>
        <taxon>Lactobacillales</taxon>
        <taxon>Aerococcaceae</taxon>
        <taxon>Suicoccus</taxon>
    </lineage>
</organism>
<dbReference type="InterPro" id="IPR051010">
    <property type="entry name" value="BCAA_transport"/>
</dbReference>
<dbReference type="KEGG" id="abae:CL176_10895"/>
<dbReference type="PANTHER" id="PTHR30483">
    <property type="entry name" value="LEUCINE-SPECIFIC-BINDING PROTEIN"/>
    <property type="match status" value="1"/>
</dbReference>
<proteinExistence type="inferred from homology"/>
<dbReference type="Pfam" id="PF13458">
    <property type="entry name" value="Peripla_BP_6"/>
    <property type="match status" value="1"/>
</dbReference>
<sequence>MNRMKKALTALFAGVTLAAATAGPLVSAQETAKLGANYELTGGAASYGTPMSNATKLAVKQANEAGGVLDGVQLELVEYDNKSDLTETNSVATRLVEEGVVGVVGPATTGDVLSQAPVINKAGVPAIAPAATGDALSIDNNGNLMEYLFRVCFEDTFQGRAAAAHIADNMGIKNVALVVDVGLDYSQGVADAFTEEFESRGGSVVTTESFTSGDTDFSAILSTLAAQEFDALYVPAYYTEVGLFIKQAREMGITQPIIGADGLHSQTLVDLAGAENASDIYYTTHYSNESEDEKVVAFQEAYEAEYGQEPDTFAALAYDATNLMIDAINRAGSTERDAIRQAIAETKDFEGVTGLFTMGEDNTPIKSAIMLKLTNGEVESAEAIAVEY</sequence>
<dbReference type="InterPro" id="IPR028082">
    <property type="entry name" value="Peripla_BP_I"/>
</dbReference>
<evidence type="ECO:0000259" key="4">
    <source>
        <dbReference type="Pfam" id="PF13458"/>
    </source>
</evidence>
<feature type="chain" id="PRO_5016699444" evidence="3">
    <location>
        <begin position="29"/>
        <end position="388"/>
    </location>
</feature>